<name>A0ABW2XAM5_9ACTN</name>
<sequence>MNPRDALADSLVDVKLHRALRRGTPYGPMLPEGELEDDGAERGIVFLFIGADLVRQYEFLKSQWANDGDFVGLGNEKDPIMGSNDGTGTFTIPKRPVRRRLQQRPASP</sequence>
<evidence type="ECO:0000256" key="1">
    <source>
        <dbReference type="SAM" id="MobiDB-lite"/>
    </source>
</evidence>
<dbReference type="InterPro" id="IPR011008">
    <property type="entry name" value="Dimeric_a/b-barrel"/>
</dbReference>
<evidence type="ECO:0000313" key="3">
    <source>
        <dbReference type="Proteomes" id="UP001596915"/>
    </source>
</evidence>
<dbReference type="SUPFAM" id="SSF54909">
    <property type="entry name" value="Dimeric alpha+beta barrel"/>
    <property type="match status" value="1"/>
</dbReference>
<accession>A0ABW2XAM5</accession>
<proteinExistence type="predicted"/>
<evidence type="ECO:0000313" key="2">
    <source>
        <dbReference type="EMBL" id="MFD0629802.1"/>
    </source>
</evidence>
<evidence type="ECO:0008006" key="4">
    <source>
        <dbReference type="Google" id="ProtNLM"/>
    </source>
</evidence>
<protein>
    <recommendedName>
        <fullName evidence="4">Peroxidase</fullName>
    </recommendedName>
</protein>
<organism evidence="2 3">
    <name type="scientific">Streptomyces sanglieri</name>
    <dbReference type="NCBI Taxonomy" id="193460"/>
    <lineage>
        <taxon>Bacteria</taxon>
        <taxon>Bacillati</taxon>
        <taxon>Actinomycetota</taxon>
        <taxon>Actinomycetes</taxon>
        <taxon>Kitasatosporales</taxon>
        <taxon>Streptomycetaceae</taxon>
        <taxon>Streptomyces</taxon>
    </lineage>
</organism>
<reference evidence="3" key="1">
    <citation type="journal article" date="2019" name="Int. J. Syst. Evol. Microbiol.">
        <title>The Global Catalogue of Microorganisms (GCM) 10K type strain sequencing project: providing services to taxonomists for standard genome sequencing and annotation.</title>
        <authorList>
            <consortium name="The Broad Institute Genomics Platform"/>
            <consortium name="The Broad Institute Genome Sequencing Center for Infectious Disease"/>
            <person name="Wu L."/>
            <person name="Ma J."/>
        </authorList>
    </citation>
    <scope>NUCLEOTIDE SEQUENCE [LARGE SCALE GENOMIC DNA]</scope>
    <source>
        <strain evidence="3">JCM 12607</strain>
    </source>
</reference>
<comment type="caution">
    <text evidence="2">The sequence shown here is derived from an EMBL/GenBank/DDBJ whole genome shotgun (WGS) entry which is preliminary data.</text>
</comment>
<keyword evidence="3" id="KW-1185">Reference proteome</keyword>
<feature type="region of interest" description="Disordered" evidence="1">
    <location>
        <begin position="76"/>
        <end position="108"/>
    </location>
</feature>
<dbReference type="Proteomes" id="UP001596915">
    <property type="component" value="Unassembled WGS sequence"/>
</dbReference>
<gene>
    <name evidence="2" type="ORF">ACFQ2K_51675</name>
</gene>
<dbReference type="EMBL" id="JBHTGL010000008">
    <property type="protein sequence ID" value="MFD0629802.1"/>
    <property type="molecule type" value="Genomic_DNA"/>
</dbReference>